<keyword evidence="1" id="KW-0378">Hydrolase</keyword>
<dbReference type="InterPro" id="IPR029058">
    <property type="entry name" value="AB_hydrolase_fold"/>
</dbReference>
<comment type="similarity">
    <text evidence="2">Belongs to the AB hydrolase superfamily. Epoxide hydrolase family.</text>
</comment>
<dbReference type="InterPro" id="IPR000073">
    <property type="entry name" value="AB_hydrolase_1"/>
</dbReference>
<evidence type="ECO:0000259" key="3">
    <source>
        <dbReference type="Pfam" id="PF00561"/>
    </source>
</evidence>
<keyword evidence="5" id="KW-1185">Reference proteome</keyword>
<sequence>MNPTDPSSFYHRTELLSTGYTYHFVDQKPDDYNPKTTPTLLLLHGFPDFWYGWRHQIGPWAGKGWRVVAPDLIGYGGTDKPGGIRPYSSKSIASDLAALLDCIGVSKAIVIGHDWGSLTAWNFCQWHPERVRAVVGFSTPYYPPAREFTPTVEIVKKFPSFGYQLWFESERSAKQIEDNLSNFINIVFGNSKHRSGPSIALEGELERAVLGQGDSPIVDTDLLSAQEMQLYLDTFKDALHGPLAYYKAKKMRFEEELEAGLPPNVSPAIPALFVHATRDPTCDPKVLEASKELIPSLRITRLEGVGHWAMIQNKEESTEVVIQFINSLLEQEG</sequence>
<dbReference type="OrthoDB" id="284184at2759"/>
<evidence type="ECO:0000313" key="5">
    <source>
        <dbReference type="Proteomes" id="UP000027195"/>
    </source>
</evidence>
<dbReference type="InterPro" id="IPR000639">
    <property type="entry name" value="Epox_hydrolase-like"/>
</dbReference>
<dbReference type="InParanoid" id="A0A067M9U7"/>
<dbReference type="AlphaFoldDB" id="A0A067M9U7"/>
<dbReference type="GO" id="GO:0016787">
    <property type="term" value="F:hydrolase activity"/>
    <property type="evidence" value="ECO:0007669"/>
    <property type="project" value="UniProtKB-KW"/>
</dbReference>
<feature type="domain" description="AB hydrolase-1" evidence="3">
    <location>
        <begin position="38"/>
        <end position="313"/>
    </location>
</feature>
<dbReference type="PRINTS" id="PR00111">
    <property type="entry name" value="ABHYDROLASE"/>
</dbReference>
<dbReference type="STRING" id="930990.A0A067M9U7"/>
<evidence type="ECO:0000313" key="4">
    <source>
        <dbReference type="EMBL" id="KDQ08647.1"/>
    </source>
</evidence>
<reference evidence="5" key="1">
    <citation type="journal article" date="2014" name="Proc. Natl. Acad. Sci. U.S.A.">
        <title>Extensive sampling of basidiomycete genomes demonstrates inadequacy of the white-rot/brown-rot paradigm for wood decay fungi.</title>
        <authorList>
            <person name="Riley R."/>
            <person name="Salamov A.A."/>
            <person name="Brown D.W."/>
            <person name="Nagy L.G."/>
            <person name="Floudas D."/>
            <person name="Held B.W."/>
            <person name="Levasseur A."/>
            <person name="Lombard V."/>
            <person name="Morin E."/>
            <person name="Otillar R."/>
            <person name="Lindquist E.A."/>
            <person name="Sun H."/>
            <person name="LaButti K.M."/>
            <person name="Schmutz J."/>
            <person name="Jabbour D."/>
            <person name="Luo H."/>
            <person name="Baker S.E."/>
            <person name="Pisabarro A.G."/>
            <person name="Walton J.D."/>
            <person name="Blanchette R.A."/>
            <person name="Henrissat B."/>
            <person name="Martin F."/>
            <person name="Cullen D."/>
            <person name="Hibbett D.S."/>
            <person name="Grigoriev I.V."/>
        </authorList>
    </citation>
    <scope>NUCLEOTIDE SEQUENCE [LARGE SCALE GENOMIC DNA]</scope>
    <source>
        <strain evidence="5">FD-172 SS1</strain>
    </source>
</reference>
<dbReference type="Pfam" id="PF00561">
    <property type="entry name" value="Abhydrolase_1"/>
    <property type="match status" value="1"/>
</dbReference>
<organism evidence="4 5">
    <name type="scientific">Botryobasidium botryosum (strain FD-172 SS1)</name>
    <dbReference type="NCBI Taxonomy" id="930990"/>
    <lineage>
        <taxon>Eukaryota</taxon>
        <taxon>Fungi</taxon>
        <taxon>Dikarya</taxon>
        <taxon>Basidiomycota</taxon>
        <taxon>Agaricomycotina</taxon>
        <taxon>Agaricomycetes</taxon>
        <taxon>Cantharellales</taxon>
        <taxon>Botryobasidiaceae</taxon>
        <taxon>Botryobasidium</taxon>
    </lineage>
</organism>
<evidence type="ECO:0000256" key="1">
    <source>
        <dbReference type="ARBA" id="ARBA00022801"/>
    </source>
</evidence>
<dbReference type="PANTHER" id="PTHR43329">
    <property type="entry name" value="EPOXIDE HYDROLASE"/>
    <property type="match status" value="1"/>
</dbReference>
<evidence type="ECO:0000256" key="2">
    <source>
        <dbReference type="ARBA" id="ARBA00038334"/>
    </source>
</evidence>
<name>A0A067M9U7_BOTB1</name>
<dbReference type="HOGENOM" id="CLU_020336_7_0_1"/>
<protein>
    <recommendedName>
        <fullName evidence="3">AB hydrolase-1 domain-containing protein</fullName>
    </recommendedName>
</protein>
<dbReference type="Gene3D" id="3.40.50.1820">
    <property type="entry name" value="alpha/beta hydrolase"/>
    <property type="match status" value="1"/>
</dbReference>
<gene>
    <name evidence="4" type="ORF">BOTBODRAFT_37801</name>
</gene>
<accession>A0A067M9U7</accession>
<dbReference type="EMBL" id="KL198088">
    <property type="protein sequence ID" value="KDQ08647.1"/>
    <property type="molecule type" value="Genomic_DNA"/>
</dbReference>
<dbReference type="Proteomes" id="UP000027195">
    <property type="component" value="Unassembled WGS sequence"/>
</dbReference>
<dbReference type="PRINTS" id="PR00412">
    <property type="entry name" value="EPOXHYDRLASE"/>
</dbReference>
<dbReference type="SUPFAM" id="SSF53474">
    <property type="entry name" value="alpha/beta-Hydrolases"/>
    <property type="match status" value="1"/>
</dbReference>
<proteinExistence type="inferred from homology"/>